<feature type="region of interest" description="Disordered" evidence="1">
    <location>
        <begin position="1"/>
        <end position="28"/>
    </location>
</feature>
<accession>A0ABQ3WYV0</accession>
<proteinExistence type="predicted"/>
<evidence type="ECO:0000313" key="2">
    <source>
        <dbReference type="EMBL" id="GID51448.1"/>
    </source>
</evidence>
<comment type="caution">
    <text evidence="2">The sequence shown here is derived from an EMBL/GenBank/DDBJ whole genome shotgun (WGS) entry which is preliminary data.</text>
</comment>
<organism evidence="2">
    <name type="scientific">Actinoplanes campanulatus</name>
    <dbReference type="NCBI Taxonomy" id="113559"/>
    <lineage>
        <taxon>Bacteria</taxon>
        <taxon>Bacillati</taxon>
        <taxon>Actinomycetota</taxon>
        <taxon>Actinomycetes</taxon>
        <taxon>Micromonosporales</taxon>
        <taxon>Micromonosporaceae</taxon>
        <taxon>Actinoplanes</taxon>
    </lineage>
</organism>
<evidence type="ECO:0000256" key="1">
    <source>
        <dbReference type="SAM" id="MobiDB-lite"/>
    </source>
</evidence>
<name>A0ABQ3WYV0_9ACTN</name>
<sequence length="110" mass="11886">MGGRGRSASQTENDAEDDQYDGRGQECPQQMTVVLFPRGRRQIGRDRGQIALGAAGEGAVDALGEFIKCQTTCGRMLFEHCDDTVPFRVGGPEGWVSHGDRVTSANFPPT</sequence>
<reference evidence="2" key="1">
    <citation type="submission" date="2021-01" db="EMBL/GenBank/DDBJ databases">
        <title>Whole genome shotgun sequence of Actinoplanes capillaceus NBRC 16408.</title>
        <authorList>
            <person name="Komaki H."/>
            <person name="Tamura T."/>
        </authorList>
    </citation>
    <scope>NUCLEOTIDE SEQUENCE [LARGE SCALE GENOMIC DNA]</scope>
    <source>
        <strain evidence="2">NBRC 16408</strain>
    </source>
</reference>
<dbReference type="EMBL" id="BOMF01000183">
    <property type="protein sequence ID" value="GID51448.1"/>
    <property type="molecule type" value="Genomic_DNA"/>
</dbReference>
<protein>
    <submittedName>
        <fullName evidence="2">Uncharacterized protein</fullName>
    </submittedName>
</protein>
<gene>
    <name evidence="2" type="ORF">Aca07nite_87230</name>
</gene>